<reference evidence="1 2" key="1">
    <citation type="submission" date="2018-08" db="EMBL/GenBank/DDBJ databases">
        <title>Genome and evolution of the arbuscular mycorrhizal fungus Diversispora epigaea (formerly Glomus versiforme) and its bacterial endosymbionts.</title>
        <authorList>
            <person name="Sun X."/>
            <person name="Fei Z."/>
            <person name="Harrison M."/>
        </authorList>
    </citation>
    <scope>NUCLEOTIDE SEQUENCE [LARGE SCALE GENOMIC DNA]</scope>
    <source>
        <strain evidence="1 2">IT104</strain>
    </source>
</reference>
<dbReference type="EMBL" id="PQFF01000415">
    <property type="protein sequence ID" value="RHZ51602.1"/>
    <property type="molecule type" value="Genomic_DNA"/>
</dbReference>
<proteinExistence type="predicted"/>
<dbReference type="PANTHER" id="PTHR31424:SF5">
    <property type="entry name" value="APPLE DOMAIN-CONTAINING PROTEIN"/>
    <property type="match status" value="1"/>
</dbReference>
<sequence>MSRLDQGYENLSLSLESENMDLNKECGTIDLYEKNENSESNYESEKEISNQENERIALNKENKYIDFVNDGYSTRDFQCNYPISSFIRARYIIGNRILYYWYKVISLGFYPTSVKLTQKNSKNCVQYQVPDDYSVETEVSKFKIRCETKYQQNNKVRFTIIWKENNSEWSIYSERSATSVINEFLKKKNYLKSNLSGTFIFGFDIGQLHKHRLGASTALSITSINKKKRPLSEIQISSGQYKRFLSLGQESGKEIRSLIKKNCMIDQANQPIVHLQKIELDFNGESIILNYKSPNEKNELNKIDAIVRACDESLLARDGYRQLAAIEPCLTREYSIANRRIEITNKINKDIKIGTFNIDKNENLFDNLENLEKSDEDIIINDVEIGNGVYRSINTLLKILIPIWKQKTPAIIKPGDILKLKLGGDGRNVGRKQSHVMMTICLLNEGDEVLKPENQYCICLYIGCEKYENLTKIGQLFEHQLFDLKNNGIYDKDGIHWGIELFFSSDWKFMYLIMGLNAPNAKFFCLYCNCSSDLRWKMDDNHENTGNNACANRKPALFPAIDQGNYIPDELHLFLRIVDVLMENLFNDLIKKKEFEKKIKGEIEEAMKKIQVHFEFYKSGSKWNWTSLMGPEKKKVLQYFPVSNFISGLRGIKIEKLWKEFYYLYQILRKPFLSDSEIDLFETDAKKWICTFYQPTQGNLHSSTSIPGLYRKQDVTPYMHVLGHHLHQFMRQLKMKNLSLRFFSSSSIEKKNHNHVRIFFGGTTMGGGTDGQSVVYKIMSFENRQLFYLINKTPKEIKSRNIDSNEKKKLTVKSI</sequence>
<gene>
    <name evidence="1" type="ORF">Glove_476g68</name>
</gene>
<dbReference type="PANTHER" id="PTHR31424">
    <property type="entry name" value="PROTEIN CBG23806"/>
    <property type="match status" value="1"/>
</dbReference>
<protein>
    <submittedName>
        <fullName evidence="1">Uncharacterized protein</fullName>
    </submittedName>
</protein>
<dbReference type="Proteomes" id="UP000266861">
    <property type="component" value="Unassembled WGS sequence"/>
</dbReference>
<name>A0A397GKR3_9GLOM</name>
<accession>A0A397GKR3</accession>
<evidence type="ECO:0000313" key="2">
    <source>
        <dbReference type="Proteomes" id="UP000266861"/>
    </source>
</evidence>
<evidence type="ECO:0000313" key="1">
    <source>
        <dbReference type="EMBL" id="RHZ51602.1"/>
    </source>
</evidence>
<keyword evidence="2" id="KW-1185">Reference proteome</keyword>
<dbReference type="OrthoDB" id="2360573at2759"/>
<comment type="caution">
    <text evidence="1">The sequence shown here is derived from an EMBL/GenBank/DDBJ whole genome shotgun (WGS) entry which is preliminary data.</text>
</comment>
<dbReference type="AlphaFoldDB" id="A0A397GKR3"/>
<organism evidence="1 2">
    <name type="scientific">Diversispora epigaea</name>
    <dbReference type="NCBI Taxonomy" id="1348612"/>
    <lineage>
        <taxon>Eukaryota</taxon>
        <taxon>Fungi</taxon>
        <taxon>Fungi incertae sedis</taxon>
        <taxon>Mucoromycota</taxon>
        <taxon>Glomeromycotina</taxon>
        <taxon>Glomeromycetes</taxon>
        <taxon>Diversisporales</taxon>
        <taxon>Diversisporaceae</taxon>
        <taxon>Diversispora</taxon>
    </lineage>
</organism>